<dbReference type="AlphaFoldDB" id="A0A087UT46"/>
<feature type="coiled-coil region" evidence="1">
    <location>
        <begin position="127"/>
        <end position="157"/>
    </location>
</feature>
<feature type="coiled-coil region" evidence="1">
    <location>
        <begin position="35"/>
        <end position="69"/>
    </location>
</feature>
<dbReference type="InterPro" id="IPR037386">
    <property type="entry name" value="CCDC40"/>
</dbReference>
<sequence>MERAVERHTNLYVEADKQALFGKRRKTPEYVTKRIKNTQKKVQEDKKVLENYKQQIQALELTKSQMIDTYEVESQRISEMMDKIHAIEYDTDNKQQEKRQAVISLSFKQKKTKFMQKIQDGTYIRAVRNETRRLEELERLKNNFRILEVIAQSVINEDVELEKDLNKVLDYIYISKQI</sequence>
<dbReference type="EMBL" id="KK121471">
    <property type="protein sequence ID" value="KFM80535.1"/>
    <property type="molecule type" value="Genomic_DNA"/>
</dbReference>
<name>A0A087UT46_STEMI</name>
<evidence type="ECO:0000256" key="1">
    <source>
        <dbReference type="SAM" id="Coils"/>
    </source>
</evidence>
<dbReference type="PANTHER" id="PTHR16275">
    <property type="entry name" value="COILED-COIL DOMAIN-CONTAINING PROTEIN 40"/>
    <property type="match status" value="1"/>
</dbReference>
<keyword evidence="1" id="KW-0175">Coiled coil</keyword>
<organism evidence="2 3">
    <name type="scientific">Stegodyphus mimosarum</name>
    <name type="common">African social velvet spider</name>
    <dbReference type="NCBI Taxonomy" id="407821"/>
    <lineage>
        <taxon>Eukaryota</taxon>
        <taxon>Metazoa</taxon>
        <taxon>Ecdysozoa</taxon>
        <taxon>Arthropoda</taxon>
        <taxon>Chelicerata</taxon>
        <taxon>Arachnida</taxon>
        <taxon>Araneae</taxon>
        <taxon>Araneomorphae</taxon>
        <taxon>Entelegynae</taxon>
        <taxon>Eresoidea</taxon>
        <taxon>Eresidae</taxon>
        <taxon>Stegodyphus</taxon>
    </lineage>
</organism>
<dbReference type="Proteomes" id="UP000054359">
    <property type="component" value="Unassembled WGS sequence"/>
</dbReference>
<dbReference type="GO" id="GO:0005737">
    <property type="term" value="C:cytoplasm"/>
    <property type="evidence" value="ECO:0007669"/>
    <property type="project" value="TreeGrafter"/>
</dbReference>
<evidence type="ECO:0000313" key="2">
    <source>
        <dbReference type="EMBL" id="KFM80535.1"/>
    </source>
</evidence>
<reference evidence="2 3" key="1">
    <citation type="submission" date="2013-11" db="EMBL/GenBank/DDBJ databases">
        <title>Genome sequencing of Stegodyphus mimosarum.</title>
        <authorList>
            <person name="Bechsgaard J."/>
        </authorList>
    </citation>
    <scope>NUCLEOTIDE SEQUENCE [LARGE SCALE GENOMIC DNA]</scope>
</reference>
<keyword evidence="3" id="KW-1185">Reference proteome</keyword>
<accession>A0A087UT46</accession>
<proteinExistence type="predicted"/>
<dbReference type="GO" id="GO:0035082">
    <property type="term" value="P:axoneme assembly"/>
    <property type="evidence" value="ECO:0007669"/>
    <property type="project" value="InterPro"/>
</dbReference>
<protein>
    <submittedName>
        <fullName evidence="2">Uncharacterized protein</fullName>
    </submittedName>
</protein>
<gene>
    <name evidence="2" type="ORF">X975_02493</name>
</gene>
<dbReference type="PANTHER" id="PTHR16275:SF8">
    <property type="entry name" value="COILED-COIL DOMAIN-CONTAINING PROTEIN 40"/>
    <property type="match status" value="1"/>
</dbReference>
<feature type="non-terminal residue" evidence="2">
    <location>
        <position position="178"/>
    </location>
</feature>
<evidence type="ECO:0000313" key="3">
    <source>
        <dbReference type="Proteomes" id="UP000054359"/>
    </source>
</evidence>
<dbReference type="OrthoDB" id="6424589at2759"/>